<evidence type="ECO:0000256" key="1">
    <source>
        <dbReference type="SAM" id="MobiDB-lite"/>
    </source>
</evidence>
<gene>
    <name evidence="3" type="ORF">GBK04_15705</name>
</gene>
<evidence type="ECO:0000313" key="3">
    <source>
        <dbReference type="EMBL" id="MPR34760.1"/>
    </source>
</evidence>
<keyword evidence="4" id="KW-1185">Reference proteome</keyword>
<keyword evidence="2" id="KW-1133">Transmembrane helix</keyword>
<sequence length="439" mass="48713">MEFDKSVWVRCRTLIEEKLGWGDGRQWTNADFELLGEKIRDETGVSLSTSTLKRLWGRVRYDSTPQVATLNALARFAGYGTFRELAEVHEKAESKSAAALAHPKSPAVPGQPSRESGRAQRQFSKSAMWSIGLVMGISISLFLAFSLSQKQKNAPLATAHYSFSSRPVTTGLPNSVVFTFDVSQAKTDCLFVQQTWDDSKRFRIRKNQQQATSIYYYPGFFTAKLTVDSTVVSQHQLFIKTDGWLPLVEQEPVPVYFKPEESTRNGVFGLTDRQLMSHNITMQPKVPHVLYFYMKDFGDLSSDNFILETSVKNTFSTGSGACQQSQVAVHCENGLFVVPLSVPGCTSALNALIPGKLIQGSKTDLSKFGVDFARWAELRIAVKNKNVVIYLNEKPVLKTAFSMNAGKVIGVGYSFQGTGLVDYVRLSDGKGKVALAEEF</sequence>
<reference evidence="3 4" key="1">
    <citation type="submission" date="2019-10" db="EMBL/GenBank/DDBJ databases">
        <title>Draft Genome Sequence of Cytophagaceae sp. SJW1-29.</title>
        <authorList>
            <person name="Choi A."/>
        </authorList>
    </citation>
    <scope>NUCLEOTIDE SEQUENCE [LARGE SCALE GENOMIC DNA]</scope>
    <source>
        <strain evidence="3 4">SJW1-29</strain>
    </source>
</reference>
<organism evidence="3 4">
    <name type="scientific">Salmonirosea aquatica</name>
    <dbReference type="NCBI Taxonomy" id="2654236"/>
    <lineage>
        <taxon>Bacteria</taxon>
        <taxon>Pseudomonadati</taxon>
        <taxon>Bacteroidota</taxon>
        <taxon>Cytophagia</taxon>
        <taxon>Cytophagales</taxon>
        <taxon>Spirosomataceae</taxon>
        <taxon>Salmonirosea</taxon>
    </lineage>
</organism>
<comment type="caution">
    <text evidence="3">The sequence shown here is derived from an EMBL/GenBank/DDBJ whole genome shotgun (WGS) entry which is preliminary data.</text>
</comment>
<dbReference type="AlphaFoldDB" id="A0A7C9BFS1"/>
<dbReference type="EMBL" id="WHLY01000002">
    <property type="protein sequence ID" value="MPR34760.1"/>
    <property type="molecule type" value="Genomic_DNA"/>
</dbReference>
<dbReference type="RefSeq" id="WP_152761244.1">
    <property type="nucleotide sequence ID" value="NZ_WHLY01000002.1"/>
</dbReference>
<dbReference type="Proteomes" id="UP000479293">
    <property type="component" value="Unassembled WGS sequence"/>
</dbReference>
<evidence type="ECO:0008006" key="5">
    <source>
        <dbReference type="Google" id="ProtNLM"/>
    </source>
</evidence>
<evidence type="ECO:0000313" key="4">
    <source>
        <dbReference type="Proteomes" id="UP000479293"/>
    </source>
</evidence>
<feature type="region of interest" description="Disordered" evidence="1">
    <location>
        <begin position="96"/>
        <end position="119"/>
    </location>
</feature>
<protein>
    <recommendedName>
        <fullName evidence="5">PKD domain-containing protein</fullName>
    </recommendedName>
</protein>
<feature type="transmembrane region" description="Helical" evidence="2">
    <location>
        <begin position="127"/>
        <end position="147"/>
    </location>
</feature>
<name>A0A7C9BFS1_9BACT</name>
<proteinExistence type="predicted"/>
<keyword evidence="2" id="KW-0472">Membrane</keyword>
<accession>A0A7C9BFS1</accession>
<evidence type="ECO:0000256" key="2">
    <source>
        <dbReference type="SAM" id="Phobius"/>
    </source>
</evidence>
<keyword evidence="2" id="KW-0812">Transmembrane</keyword>